<organism evidence="2 3">
    <name type="scientific">Pedobacter yulinensis</name>
    <dbReference type="NCBI Taxonomy" id="2126353"/>
    <lineage>
        <taxon>Bacteria</taxon>
        <taxon>Pseudomonadati</taxon>
        <taxon>Bacteroidota</taxon>
        <taxon>Sphingobacteriia</taxon>
        <taxon>Sphingobacteriales</taxon>
        <taxon>Sphingobacteriaceae</taxon>
        <taxon>Pedobacter</taxon>
    </lineage>
</organism>
<dbReference type="OrthoDB" id="7391526at2"/>
<comment type="caution">
    <text evidence="2">The sequence shown here is derived from an EMBL/GenBank/DDBJ whole genome shotgun (WGS) entry which is preliminary data.</text>
</comment>
<dbReference type="RefSeq" id="WP_107213064.1">
    <property type="nucleotide sequence ID" value="NZ_KZ686268.1"/>
</dbReference>
<dbReference type="AlphaFoldDB" id="A0A2T3HQY8"/>
<proteinExistence type="predicted"/>
<feature type="domain" description="DUF5672" evidence="1">
    <location>
        <begin position="61"/>
        <end position="247"/>
    </location>
</feature>
<evidence type="ECO:0000313" key="2">
    <source>
        <dbReference type="EMBL" id="PST84874.1"/>
    </source>
</evidence>
<reference evidence="2 3" key="1">
    <citation type="submission" date="2018-03" db="EMBL/GenBank/DDBJ databases">
        <authorList>
            <person name="Keele B.F."/>
        </authorList>
    </citation>
    <scope>NUCLEOTIDE SEQUENCE [LARGE SCALE GENOMIC DNA]</scope>
    <source>
        <strain evidence="2 3">YL28-9</strain>
    </source>
</reference>
<gene>
    <name evidence="2" type="ORF">C7T94_01755</name>
</gene>
<sequence>MPGLTGGQAAVIIPVYRNELSHYETVALRQCISTLSAHPLVVVKPQNMVLTGELAAVSWTEVVEFDPGFFSGIEGYNRLMLSAAFYTRLSHYEFILIHQLDCLVFKDELKFWCEQDWDYIGAPWIQKTYHKTWPELLWRKLKRSSESLFRLDQTKRQRMLENRVGNGGFSLRRTAKFRDIAATLSVQSEMYLSRTCNLYNEDVFWSIEVNKTEEVLRIPDWETALKFAFEVPPGKLSIPEKLPFGCHDWDHYLDYWQPVFSKLGISV</sequence>
<keyword evidence="3" id="KW-1185">Reference proteome</keyword>
<dbReference type="Proteomes" id="UP000240912">
    <property type="component" value="Unassembled WGS sequence"/>
</dbReference>
<accession>A0A2T3HQY8</accession>
<dbReference type="InterPro" id="IPR043729">
    <property type="entry name" value="DUF5672"/>
</dbReference>
<name>A0A2T3HQY8_9SPHI</name>
<protein>
    <recommendedName>
        <fullName evidence="1">DUF5672 domain-containing protein</fullName>
    </recommendedName>
</protein>
<dbReference type="EMBL" id="PYLS01000001">
    <property type="protein sequence ID" value="PST84874.1"/>
    <property type="molecule type" value="Genomic_DNA"/>
</dbReference>
<dbReference type="Pfam" id="PF18922">
    <property type="entry name" value="DUF5672"/>
    <property type="match status" value="1"/>
</dbReference>
<evidence type="ECO:0000259" key="1">
    <source>
        <dbReference type="Pfam" id="PF18922"/>
    </source>
</evidence>
<evidence type="ECO:0000313" key="3">
    <source>
        <dbReference type="Proteomes" id="UP000240912"/>
    </source>
</evidence>